<sequence length="138" mass="15243">MLFKVHFSFITPNKMFLFLPFCCKSDIRLVNGTGDCNGKVEIYQDGQWGTVCDDGWDINDAEVVCRQMGCGRAVSIHSSAHFGQGTGPILLDNVHCVGSERSITECRHNGFGRTNCHHGEDAGVTCSYGMWQSSQHHS</sequence>
<reference evidence="7" key="4">
    <citation type="submission" date="2025-09" db="UniProtKB">
        <authorList>
            <consortium name="Ensembl"/>
        </authorList>
    </citation>
    <scope>IDENTIFICATION</scope>
</reference>
<dbReference type="GeneTree" id="ENSGT00940000164412"/>
<dbReference type="AlphaFoldDB" id="A0A3B1IDN3"/>
<dbReference type="PROSITE" id="PS00420">
    <property type="entry name" value="SRCR_1"/>
    <property type="match status" value="1"/>
</dbReference>
<evidence type="ECO:0000256" key="4">
    <source>
        <dbReference type="ARBA" id="ARBA00023180"/>
    </source>
</evidence>
<organism evidence="7 8">
    <name type="scientific">Astyanax mexicanus</name>
    <name type="common">Blind cave fish</name>
    <name type="synonym">Astyanax fasciatus mexicanus</name>
    <dbReference type="NCBI Taxonomy" id="7994"/>
    <lineage>
        <taxon>Eukaryota</taxon>
        <taxon>Metazoa</taxon>
        <taxon>Chordata</taxon>
        <taxon>Craniata</taxon>
        <taxon>Vertebrata</taxon>
        <taxon>Euteleostomi</taxon>
        <taxon>Actinopterygii</taxon>
        <taxon>Neopterygii</taxon>
        <taxon>Teleostei</taxon>
        <taxon>Ostariophysi</taxon>
        <taxon>Characiformes</taxon>
        <taxon>Characoidei</taxon>
        <taxon>Acestrorhamphidae</taxon>
        <taxon>Acestrorhamphinae</taxon>
        <taxon>Astyanax</taxon>
    </lineage>
</organism>
<dbReference type="GO" id="GO:0005886">
    <property type="term" value="C:plasma membrane"/>
    <property type="evidence" value="ECO:0007669"/>
    <property type="project" value="TreeGrafter"/>
</dbReference>
<accession>A0A3B1IDN3</accession>
<evidence type="ECO:0000256" key="3">
    <source>
        <dbReference type="ARBA" id="ARBA00023157"/>
    </source>
</evidence>
<evidence type="ECO:0000256" key="1">
    <source>
        <dbReference type="ARBA" id="ARBA00022729"/>
    </source>
</evidence>
<feature type="disulfide bond" evidence="5">
    <location>
        <begin position="65"/>
        <end position="126"/>
    </location>
</feature>
<name>A0A3B1IDN3_ASTMX</name>
<protein>
    <recommendedName>
        <fullName evidence="6">SRCR domain-containing protein</fullName>
    </recommendedName>
</protein>
<dbReference type="GO" id="GO:0004252">
    <property type="term" value="F:serine-type endopeptidase activity"/>
    <property type="evidence" value="ECO:0007669"/>
    <property type="project" value="TreeGrafter"/>
</dbReference>
<dbReference type="Proteomes" id="UP000018467">
    <property type="component" value="Unassembled WGS sequence"/>
</dbReference>
<evidence type="ECO:0000313" key="7">
    <source>
        <dbReference type="Ensembl" id="ENSAMXP00000028022.1"/>
    </source>
</evidence>
<dbReference type="InterPro" id="IPR001190">
    <property type="entry name" value="SRCR"/>
</dbReference>
<dbReference type="Pfam" id="PF00530">
    <property type="entry name" value="SRCR"/>
    <property type="match status" value="1"/>
</dbReference>
<feature type="domain" description="SRCR" evidence="6">
    <location>
        <begin position="27"/>
        <end position="127"/>
    </location>
</feature>
<feature type="disulfide bond" evidence="5">
    <location>
        <begin position="96"/>
        <end position="106"/>
    </location>
</feature>
<dbReference type="PANTHER" id="PTHR48071">
    <property type="entry name" value="SRCR DOMAIN-CONTAINING PROTEIN"/>
    <property type="match status" value="1"/>
</dbReference>
<reference evidence="8" key="1">
    <citation type="submission" date="2013-03" db="EMBL/GenBank/DDBJ databases">
        <authorList>
            <person name="Jeffery W."/>
            <person name="Warren W."/>
            <person name="Wilson R.K."/>
        </authorList>
    </citation>
    <scope>NUCLEOTIDE SEQUENCE</scope>
    <source>
        <strain evidence="8">female</strain>
    </source>
</reference>
<feature type="disulfide bond" evidence="5">
    <location>
        <begin position="52"/>
        <end position="116"/>
    </location>
</feature>
<evidence type="ECO:0000259" key="6">
    <source>
        <dbReference type="PROSITE" id="PS50287"/>
    </source>
</evidence>
<evidence type="ECO:0000313" key="8">
    <source>
        <dbReference type="Proteomes" id="UP000018467"/>
    </source>
</evidence>
<dbReference type="FunFam" id="3.10.250.10:FF:000006">
    <property type="entry name" value="neurotrypsin isoform X2"/>
    <property type="match status" value="1"/>
</dbReference>
<keyword evidence="8" id="KW-1185">Reference proteome</keyword>
<dbReference type="Bgee" id="ENSAMXG00000038322">
    <property type="expression patterns" value="Expressed in intestine and 2 other cell types or tissues"/>
</dbReference>
<dbReference type="SMART" id="SM00202">
    <property type="entry name" value="SR"/>
    <property type="match status" value="1"/>
</dbReference>
<keyword evidence="1" id="KW-0732">Signal</keyword>
<dbReference type="PRINTS" id="PR00258">
    <property type="entry name" value="SPERACTRCPTR"/>
</dbReference>
<dbReference type="GO" id="GO:0031638">
    <property type="term" value="P:zymogen activation"/>
    <property type="evidence" value="ECO:0007669"/>
    <property type="project" value="TreeGrafter"/>
</dbReference>
<dbReference type="SUPFAM" id="SSF56487">
    <property type="entry name" value="SRCR-like"/>
    <property type="match status" value="1"/>
</dbReference>
<keyword evidence="2" id="KW-0677">Repeat</keyword>
<proteinExistence type="predicted"/>
<evidence type="ECO:0000256" key="5">
    <source>
        <dbReference type="PROSITE-ProRule" id="PRU00196"/>
    </source>
</evidence>
<dbReference type="PANTHER" id="PTHR48071:SF24">
    <property type="entry name" value="DELETED IN MALIGNANT BRAIN TUMORS 1 PROTEIN-LIKE"/>
    <property type="match status" value="1"/>
</dbReference>
<keyword evidence="3 5" id="KW-1015">Disulfide bond</keyword>
<dbReference type="Ensembl" id="ENSAMXT00000036085.1">
    <property type="protein sequence ID" value="ENSAMXP00000028022.1"/>
    <property type="gene ID" value="ENSAMXG00000038322.1"/>
</dbReference>
<dbReference type="InParanoid" id="A0A3B1IDN3"/>
<dbReference type="PROSITE" id="PS50287">
    <property type="entry name" value="SRCR_2"/>
    <property type="match status" value="1"/>
</dbReference>
<keyword evidence="4" id="KW-0325">Glycoprotein</keyword>
<dbReference type="Gene3D" id="3.10.250.10">
    <property type="entry name" value="SRCR-like domain"/>
    <property type="match status" value="1"/>
</dbReference>
<reference evidence="8" key="2">
    <citation type="journal article" date="2014" name="Nat. Commun.">
        <title>The cavefish genome reveals candidate genes for eye loss.</title>
        <authorList>
            <person name="McGaugh S.E."/>
            <person name="Gross J.B."/>
            <person name="Aken B."/>
            <person name="Blin M."/>
            <person name="Borowsky R."/>
            <person name="Chalopin D."/>
            <person name="Hinaux H."/>
            <person name="Jeffery W.R."/>
            <person name="Keene A."/>
            <person name="Ma L."/>
            <person name="Minx P."/>
            <person name="Murphy D."/>
            <person name="O'Quin K.E."/>
            <person name="Retaux S."/>
            <person name="Rohner N."/>
            <person name="Searle S.M."/>
            <person name="Stahl B.A."/>
            <person name="Tabin C."/>
            <person name="Volff J.N."/>
            <person name="Yoshizawa M."/>
            <person name="Warren W.C."/>
        </authorList>
    </citation>
    <scope>NUCLEOTIDE SEQUENCE [LARGE SCALE GENOMIC DNA]</scope>
    <source>
        <strain evidence="8">female</strain>
    </source>
</reference>
<evidence type="ECO:0000256" key="2">
    <source>
        <dbReference type="ARBA" id="ARBA00022737"/>
    </source>
</evidence>
<dbReference type="InterPro" id="IPR036772">
    <property type="entry name" value="SRCR-like_dom_sf"/>
</dbReference>
<reference evidence="7" key="3">
    <citation type="submission" date="2025-08" db="UniProtKB">
        <authorList>
            <consortium name="Ensembl"/>
        </authorList>
    </citation>
    <scope>IDENTIFICATION</scope>
</reference>